<dbReference type="KEGG" id="tcd:AAIA72_09475"/>
<name>A0AB39USY3_9GAMM</name>
<reference evidence="1" key="1">
    <citation type="submission" date="2024-05" db="EMBL/GenBank/DDBJ databases">
        <title>Genome sequencing of novel strain.</title>
        <authorList>
            <person name="Ganbat D."/>
            <person name="Ganbat S."/>
            <person name="Lee S.-J."/>
        </authorList>
    </citation>
    <scope>NUCLEOTIDE SEQUENCE</scope>
    <source>
        <strain evidence="1">SMD15-11</strain>
    </source>
</reference>
<accession>A0AB39USY3</accession>
<sequence length="128" mass="14179">MAKAKVIFQKLIQDSQDYGSDDQHMVSRAFFTVDVEGNVSGEAYVDIKQPVGSDFETTPLEVSRPVGYNGPFNYEAFRQAAEDYYRSLVGSQGSGIHIAGGSNIRMQNNTFFQQAVVEVEVSKESPAW</sequence>
<dbReference type="EMBL" id="CP154858">
    <property type="protein sequence ID" value="XDT71042.1"/>
    <property type="molecule type" value="Genomic_DNA"/>
</dbReference>
<evidence type="ECO:0000313" key="1">
    <source>
        <dbReference type="EMBL" id="XDT71042.1"/>
    </source>
</evidence>
<dbReference type="AlphaFoldDB" id="A0AB39USY3"/>
<organism evidence="1">
    <name type="scientific">Thermohahella caldifontis</name>
    <dbReference type="NCBI Taxonomy" id="3142973"/>
    <lineage>
        <taxon>Bacteria</taxon>
        <taxon>Pseudomonadati</taxon>
        <taxon>Pseudomonadota</taxon>
        <taxon>Gammaproteobacteria</taxon>
        <taxon>Oceanospirillales</taxon>
        <taxon>Hahellaceae</taxon>
        <taxon>Thermohahella</taxon>
    </lineage>
</organism>
<proteinExistence type="predicted"/>
<gene>
    <name evidence="1" type="ORF">AAIA72_09475</name>
</gene>
<protein>
    <submittedName>
        <fullName evidence="1">Uncharacterized protein</fullName>
    </submittedName>
</protein>
<dbReference type="RefSeq" id="WP_369600081.1">
    <property type="nucleotide sequence ID" value="NZ_CP154858.1"/>
</dbReference>